<reference evidence="2" key="1">
    <citation type="submission" date="2011-07" db="EMBL/GenBank/DDBJ databases">
        <title>Divergent evolution of antigenic variation in African trypanosomes.</title>
        <authorList>
            <person name="Jackson A.P."/>
            <person name="Berry A."/>
            <person name="Allison H.C."/>
            <person name="Burton P."/>
            <person name="Anderson J."/>
            <person name="Aslett M."/>
            <person name="Brown R."/>
            <person name="Corton N."/>
            <person name="Harris D."/>
            <person name="Hauser H."/>
            <person name="Gamble J."/>
            <person name="Gilderthorp R."/>
            <person name="McQuillan J."/>
            <person name="Quail M.A."/>
            <person name="Sanders M."/>
            <person name="Van Tonder A."/>
            <person name="Ginger M.L."/>
            <person name="Donelson J.E."/>
            <person name="Field M.C."/>
            <person name="Barry J.D."/>
            <person name="Berriman M."/>
            <person name="Hertz-Fowler C."/>
        </authorList>
    </citation>
    <scope>NUCLEOTIDE SEQUENCE [LARGE SCALE GENOMIC DNA]</scope>
    <source>
        <strain evidence="2">IL3000</strain>
    </source>
</reference>
<name>F9W543_TRYCI</name>
<sequence>MPRELAALIYFLHLQPLDWHSGQPKHHAGRFGGVHNFSHLPRSRISRAGKVLLSFSIGTPHPNEELVTCKGLRQISRHFLLMSREAASDSDVTVWQPLSPSCFRLFAFGALRALGASPTPFRVSVSEVQRRQKRCSLGSFHWDVPRSLQQKAPQWQGGEIWRPFDWFS</sequence>
<organism evidence="1 2">
    <name type="scientific">Trypanosoma congolense (strain IL3000)</name>
    <dbReference type="NCBI Taxonomy" id="1068625"/>
    <lineage>
        <taxon>Eukaryota</taxon>
        <taxon>Discoba</taxon>
        <taxon>Euglenozoa</taxon>
        <taxon>Kinetoplastea</taxon>
        <taxon>Metakinetoplastina</taxon>
        <taxon>Trypanosomatida</taxon>
        <taxon>Trypanosomatidae</taxon>
        <taxon>Trypanosoma</taxon>
        <taxon>Nannomonas</taxon>
    </lineage>
</organism>
<dbReference type="Proteomes" id="UP000000702">
    <property type="component" value="Unassembled WGS sequence"/>
</dbReference>
<keyword evidence="2" id="KW-1185">Reference proteome</keyword>
<comment type="caution">
    <text evidence="1">The sequence shown here is derived from an EMBL/GenBank/DDBJ whole genome shotgun (WGS) entry which is preliminary data.</text>
</comment>
<dbReference type="VEuPathDB" id="TriTrypDB:TcIL3000_0_31870"/>
<proteinExistence type="predicted"/>
<protein>
    <submittedName>
        <fullName evidence="1">WGS project CAEQ00000000 data, annotated contig 1273</fullName>
    </submittedName>
</protein>
<dbReference type="AlphaFoldDB" id="F9W543"/>
<reference evidence="1 2" key="2">
    <citation type="journal article" date="2012" name="Proc. Natl. Acad. Sci. U.S.A.">
        <title>Antigenic diversity is generated by distinct evolutionary mechanisms in African trypanosome species.</title>
        <authorList>
            <person name="Jackson A.P."/>
            <person name="Berry A."/>
            <person name="Aslett M."/>
            <person name="Allison H.C."/>
            <person name="Burton P."/>
            <person name="Vavrova-Anderson J."/>
            <person name="Brown R."/>
            <person name="Browne H."/>
            <person name="Corton N."/>
            <person name="Hauser H."/>
            <person name="Gamble J."/>
            <person name="Gilderthorp R."/>
            <person name="Marcello L."/>
            <person name="McQuillan J."/>
            <person name="Otto T.D."/>
            <person name="Quail M.A."/>
            <person name="Sanders M.J."/>
            <person name="van Tonder A."/>
            <person name="Ginger M.L."/>
            <person name="Field M.C."/>
            <person name="Barry J.D."/>
            <person name="Hertz-Fowler C."/>
            <person name="Berriman M."/>
        </authorList>
    </citation>
    <scope>NUCLEOTIDE SEQUENCE [LARGE SCALE GENOMIC DNA]</scope>
    <source>
        <strain evidence="1 2">IL3000</strain>
    </source>
</reference>
<evidence type="ECO:0000313" key="2">
    <source>
        <dbReference type="Proteomes" id="UP000000702"/>
    </source>
</evidence>
<gene>
    <name evidence="1" type="ORF">TCIL3000_0_31870</name>
</gene>
<accession>F9W543</accession>
<dbReference type="EMBL" id="CAEQ01000655">
    <property type="protein sequence ID" value="CCD12290.1"/>
    <property type="molecule type" value="Genomic_DNA"/>
</dbReference>
<evidence type="ECO:0000313" key="1">
    <source>
        <dbReference type="EMBL" id="CCD12290.1"/>
    </source>
</evidence>